<reference evidence="1" key="1">
    <citation type="journal article" date="2014" name="Front. Microbiol.">
        <title>High frequency of phylogenetically diverse reductive dehalogenase-homologous genes in deep subseafloor sedimentary metagenomes.</title>
        <authorList>
            <person name="Kawai M."/>
            <person name="Futagami T."/>
            <person name="Toyoda A."/>
            <person name="Takaki Y."/>
            <person name="Nishi S."/>
            <person name="Hori S."/>
            <person name="Arai W."/>
            <person name="Tsubouchi T."/>
            <person name="Morono Y."/>
            <person name="Uchiyama I."/>
            <person name="Ito T."/>
            <person name="Fujiyama A."/>
            <person name="Inagaki F."/>
            <person name="Takami H."/>
        </authorList>
    </citation>
    <scope>NUCLEOTIDE SEQUENCE</scope>
    <source>
        <strain evidence="1">Expedition CK06-06</strain>
    </source>
</reference>
<comment type="caution">
    <text evidence="1">The sequence shown here is derived from an EMBL/GenBank/DDBJ whole genome shotgun (WGS) entry which is preliminary data.</text>
</comment>
<sequence>MLSKAIADTLAQDRWLLEGHVVALQFSQGWVVFRITGREQSNVKPYSLGDVSTVSNLSDWDEIKDADARRYLEPPEKKWLNHALWGVNRPKARVYFQYPPRRDRGSLVAVTRSITGDVGYVDGDMSPYEGPYSPKSELFTTHQL</sequence>
<dbReference type="EMBL" id="BARV01020090">
    <property type="protein sequence ID" value="GAI23453.1"/>
    <property type="molecule type" value="Genomic_DNA"/>
</dbReference>
<protein>
    <submittedName>
        <fullName evidence="1">Uncharacterized protein</fullName>
    </submittedName>
</protein>
<gene>
    <name evidence="1" type="ORF">S06H3_33630</name>
</gene>
<organism evidence="1">
    <name type="scientific">marine sediment metagenome</name>
    <dbReference type="NCBI Taxonomy" id="412755"/>
    <lineage>
        <taxon>unclassified sequences</taxon>
        <taxon>metagenomes</taxon>
        <taxon>ecological metagenomes</taxon>
    </lineage>
</organism>
<name>X1LWP1_9ZZZZ</name>
<dbReference type="AlphaFoldDB" id="X1LWP1"/>
<evidence type="ECO:0000313" key="1">
    <source>
        <dbReference type="EMBL" id="GAI23453.1"/>
    </source>
</evidence>
<feature type="non-terminal residue" evidence="1">
    <location>
        <position position="144"/>
    </location>
</feature>
<proteinExistence type="predicted"/>
<accession>X1LWP1</accession>